<dbReference type="PANTHER" id="PTHR43877">
    <property type="entry name" value="AMINOALKYLPHOSPHONATE N-ACETYLTRANSFERASE-RELATED-RELATED"/>
    <property type="match status" value="1"/>
</dbReference>
<proteinExistence type="predicted"/>
<dbReference type="Proteomes" id="UP001596116">
    <property type="component" value="Unassembled WGS sequence"/>
</dbReference>
<evidence type="ECO:0000313" key="4">
    <source>
        <dbReference type="EMBL" id="MFC6036899.1"/>
    </source>
</evidence>
<evidence type="ECO:0000259" key="3">
    <source>
        <dbReference type="PROSITE" id="PS51186"/>
    </source>
</evidence>
<dbReference type="Gene3D" id="3.40.630.30">
    <property type="match status" value="1"/>
</dbReference>
<dbReference type="InterPro" id="IPR016181">
    <property type="entry name" value="Acyl_CoA_acyltransferase"/>
</dbReference>
<dbReference type="PROSITE" id="PS51186">
    <property type="entry name" value="GNAT"/>
    <property type="match status" value="1"/>
</dbReference>
<dbReference type="GO" id="GO:0016746">
    <property type="term" value="F:acyltransferase activity"/>
    <property type="evidence" value="ECO:0007669"/>
    <property type="project" value="UniProtKB-KW"/>
</dbReference>
<feature type="domain" description="N-acetyltransferase" evidence="3">
    <location>
        <begin position="3"/>
        <end position="169"/>
    </location>
</feature>
<organism evidence="4 5">
    <name type="scientific">Hyphococcus aureus</name>
    <dbReference type="NCBI Taxonomy" id="2666033"/>
    <lineage>
        <taxon>Bacteria</taxon>
        <taxon>Pseudomonadati</taxon>
        <taxon>Pseudomonadota</taxon>
        <taxon>Alphaproteobacteria</taxon>
        <taxon>Parvularculales</taxon>
        <taxon>Parvularculaceae</taxon>
        <taxon>Hyphococcus</taxon>
    </lineage>
</organism>
<dbReference type="InterPro" id="IPR000182">
    <property type="entry name" value="GNAT_dom"/>
</dbReference>
<comment type="caution">
    <text evidence="4">The sequence shown here is derived from an EMBL/GenBank/DDBJ whole genome shotgun (WGS) entry which is preliminary data.</text>
</comment>
<dbReference type="CDD" id="cd04301">
    <property type="entry name" value="NAT_SF"/>
    <property type="match status" value="1"/>
</dbReference>
<dbReference type="EC" id="2.3.-.-" evidence="4"/>
<keyword evidence="5" id="KW-1185">Reference proteome</keyword>
<sequence>MTVTIRRASHDDVPVMQALEHDAAQAFRAVGYDFCADGPVRTIEEHERGLRDGATFIAEIGGDTAGFIMMWSVDGHAHITEVSVAERFQKRGIGLALINAGEDWARGQGFSAVTLTTFRDVSWNAPFYSSLGYDAFSPGDDESDLLAVQIEEAGSGYAAKPRITMKKVL</sequence>
<protein>
    <submittedName>
        <fullName evidence="4">GNAT family N-acetyltransferase</fullName>
        <ecNumber evidence="4">2.3.-.-</ecNumber>
    </submittedName>
</protein>
<dbReference type="RefSeq" id="WP_379881851.1">
    <property type="nucleotide sequence ID" value="NZ_JBHPON010000002.1"/>
</dbReference>
<dbReference type="InterPro" id="IPR050832">
    <property type="entry name" value="Bact_Acetyltransf"/>
</dbReference>
<evidence type="ECO:0000256" key="1">
    <source>
        <dbReference type="ARBA" id="ARBA00022679"/>
    </source>
</evidence>
<evidence type="ECO:0000256" key="2">
    <source>
        <dbReference type="ARBA" id="ARBA00023315"/>
    </source>
</evidence>
<dbReference type="SUPFAM" id="SSF55729">
    <property type="entry name" value="Acyl-CoA N-acyltransferases (Nat)"/>
    <property type="match status" value="1"/>
</dbReference>
<dbReference type="Pfam" id="PF00583">
    <property type="entry name" value="Acetyltransf_1"/>
    <property type="match status" value="1"/>
</dbReference>
<evidence type="ECO:0000313" key="5">
    <source>
        <dbReference type="Proteomes" id="UP001596116"/>
    </source>
</evidence>
<dbReference type="PANTHER" id="PTHR43877:SF1">
    <property type="entry name" value="ACETYLTRANSFERASE"/>
    <property type="match status" value="1"/>
</dbReference>
<keyword evidence="2 4" id="KW-0012">Acyltransferase</keyword>
<gene>
    <name evidence="4" type="ORF">ACFMB1_15175</name>
</gene>
<keyword evidence="1 4" id="KW-0808">Transferase</keyword>
<accession>A0ABW1KYC4</accession>
<name>A0ABW1KYC4_9PROT</name>
<reference evidence="4 5" key="1">
    <citation type="submission" date="2024-09" db="EMBL/GenBank/DDBJ databases">
        <authorList>
            <person name="Zhang Z.-H."/>
        </authorList>
    </citation>
    <scope>NUCLEOTIDE SEQUENCE [LARGE SCALE GENOMIC DNA]</scope>
    <source>
        <strain evidence="4 5">HHTR114</strain>
    </source>
</reference>
<dbReference type="EMBL" id="JBHPON010000002">
    <property type="protein sequence ID" value="MFC6036899.1"/>
    <property type="molecule type" value="Genomic_DNA"/>
</dbReference>